<reference evidence="1" key="1">
    <citation type="journal article" date="2014" name="Genome Biol. Evol.">
        <title>Pangenome evidence for extensive interdomain horizontal transfer affecting lineage core and shell genes in uncultured planktonic thaumarchaeota and euryarchaeota.</title>
        <authorList>
            <person name="Deschamps P."/>
            <person name="Zivanovic Y."/>
            <person name="Moreira D."/>
            <person name="Rodriguez-Valera F."/>
            <person name="Lopez-Garcia P."/>
        </authorList>
    </citation>
    <scope>NUCLEOTIDE SEQUENCE</scope>
</reference>
<name>A0A075FWG4_9ARCH</name>
<evidence type="ECO:0000313" key="1">
    <source>
        <dbReference type="EMBL" id="AIE95678.1"/>
    </source>
</evidence>
<dbReference type="AlphaFoldDB" id="A0A075FWG4"/>
<organism evidence="1">
    <name type="scientific">uncultured marine thaumarchaeote AD1000_69_E02</name>
    <dbReference type="NCBI Taxonomy" id="1455932"/>
    <lineage>
        <taxon>Archaea</taxon>
        <taxon>Nitrososphaerota</taxon>
        <taxon>environmental samples</taxon>
    </lineage>
</organism>
<sequence>MPHIVFDQMIDLTVFSEKFKEIFQKESMLIKVQNVFTDRHKRLALLPAVVIDSKNQNFLIEINVKEEKTTVRLYPRTDPEKTDGVLAALSMVGKLIMAIFPDVRVTKTNIEKMKEVN</sequence>
<protein>
    <submittedName>
        <fullName evidence="1">Uncharacterized protein</fullName>
    </submittedName>
</protein>
<accession>A0A075FWG4</accession>
<dbReference type="EMBL" id="KF900458">
    <property type="protein sequence ID" value="AIE95678.1"/>
    <property type="molecule type" value="Genomic_DNA"/>
</dbReference>
<proteinExistence type="predicted"/>